<dbReference type="InterPro" id="IPR008579">
    <property type="entry name" value="UGlyAH_Cupin_dom"/>
</dbReference>
<keyword evidence="3" id="KW-1185">Reference proteome</keyword>
<accession>A0A318IXY5</accession>
<sequence>MSHPFALLANHAVDATRVELEYRDVPADQLITGPARVGTAELGSLHGCSIGVWEMSPSVTTDVEVDEFFVVLAGAATVSFADGRPPLQLRAGSVGHLAAGTATTWTVTETLRKIYIA</sequence>
<dbReference type="SUPFAM" id="SSF51182">
    <property type="entry name" value="RmlC-like cupins"/>
    <property type="match status" value="1"/>
</dbReference>
<dbReference type="AlphaFoldDB" id="A0A318IXY5"/>
<proteinExistence type="predicted"/>
<organism evidence="2 3">
    <name type="scientific">Aquitalea magnusonii</name>
    <dbReference type="NCBI Taxonomy" id="332411"/>
    <lineage>
        <taxon>Bacteria</taxon>
        <taxon>Pseudomonadati</taxon>
        <taxon>Pseudomonadota</taxon>
        <taxon>Betaproteobacteria</taxon>
        <taxon>Neisseriales</taxon>
        <taxon>Chromobacteriaceae</taxon>
        <taxon>Aquitalea</taxon>
    </lineage>
</organism>
<evidence type="ECO:0000313" key="3">
    <source>
        <dbReference type="Proteomes" id="UP000248395"/>
    </source>
</evidence>
<reference evidence="2 3" key="1">
    <citation type="submission" date="2018-05" db="EMBL/GenBank/DDBJ databases">
        <title>Genomic Encyclopedia of Type Strains, Phase IV (KMG-IV): sequencing the most valuable type-strain genomes for metagenomic binning, comparative biology and taxonomic classification.</title>
        <authorList>
            <person name="Goeker M."/>
        </authorList>
    </citation>
    <scope>NUCLEOTIDE SEQUENCE [LARGE SCALE GENOMIC DNA]</scope>
    <source>
        <strain evidence="2 3">DSM 25134</strain>
    </source>
</reference>
<evidence type="ECO:0000313" key="2">
    <source>
        <dbReference type="EMBL" id="PXX40064.1"/>
    </source>
</evidence>
<evidence type="ECO:0000259" key="1">
    <source>
        <dbReference type="Pfam" id="PF05899"/>
    </source>
</evidence>
<dbReference type="InterPro" id="IPR011051">
    <property type="entry name" value="RmlC_Cupin_sf"/>
</dbReference>
<protein>
    <recommendedName>
        <fullName evidence="1">(S)-ureidoglycine aminohydrolase cupin domain-containing protein</fullName>
    </recommendedName>
</protein>
<dbReference type="EMBL" id="QJKC01000028">
    <property type="protein sequence ID" value="PXX40064.1"/>
    <property type="molecule type" value="Genomic_DNA"/>
</dbReference>
<feature type="domain" description="(S)-ureidoglycine aminohydrolase cupin" evidence="1">
    <location>
        <begin position="48"/>
        <end position="115"/>
    </location>
</feature>
<dbReference type="Gene3D" id="2.60.120.10">
    <property type="entry name" value="Jelly Rolls"/>
    <property type="match status" value="1"/>
</dbReference>
<dbReference type="Proteomes" id="UP000248395">
    <property type="component" value="Unassembled WGS sequence"/>
</dbReference>
<dbReference type="OrthoDB" id="9799053at2"/>
<dbReference type="Pfam" id="PF05899">
    <property type="entry name" value="Cupin_3"/>
    <property type="match status" value="1"/>
</dbReference>
<dbReference type="InterPro" id="IPR014710">
    <property type="entry name" value="RmlC-like_jellyroll"/>
</dbReference>
<dbReference type="RefSeq" id="WP_059287628.1">
    <property type="nucleotide sequence ID" value="NZ_LNQU01000299.1"/>
</dbReference>
<name>A0A318IXY5_9NEIS</name>
<gene>
    <name evidence="2" type="ORF">DFR38_1284</name>
</gene>
<comment type="caution">
    <text evidence="2">The sequence shown here is derived from an EMBL/GenBank/DDBJ whole genome shotgun (WGS) entry which is preliminary data.</text>
</comment>